<proteinExistence type="predicted"/>
<sequence length="310" mass="33709">MPRIRTIKPSFFRSEDVAALPFRARLTWIGLWTHADDAGRVKDNARLIKGDIWPLDDVSLADIEQDLETLAAHGRIVRYHVGGRRYLEIVGWHDHQSIQKPTPSKIPPVSEGTPLPVPDPPERGLGSVSDPDGRAPVALPEKPASYPHSAGSEPPVALPAASPTTTAGKGKEGKGREGSARTRASTRADPGNSEQRPPDRCVDHEDDPAPPPCGVCARAREAAQRWDADTAARAAARRAENQRARAADRDRAIAACRLCDERGYVGTRLCHHDPDATGRAARGMQRVRAALAERHDTTDPDTTTARRDHP</sequence>
<reference evidence="3" key="1">
    <citation type="submission" date="2016-10" db="EMBL/GenBank/DDBJ databases">
        <authorList>
            <person name="Varghese N."/>
            <person name="Submissions S."/>
        </authorList>
    </citation>
    <scope>NUCLEOTIDE SEQUENCE [LARGE SCALE GENOMIC DNA]</scope>
    <source>
        <strain evidence="3">CGMCC 4.5579</strain>
    </source>
</reference>
<organism evidence="2 3">
    <name type="scientific">Amycolatopsis arida</name>
    <dbReference type="NCBI Taxonomy" id="587909"/>
    <lineage>
        <taxon>Bacteria</taxon>
        <taxon>Bacillati</taxon>
        <taxon>Actinomycetota</taxon>
        <taxon>Actinomycetes</taxon>
        <taxon>Pseudonocardiales</taxon>
        <taxon>Pseudonocardiaceae</taxon>
        <taxon>Amycolatopsis</taxon>
    </lineage>
</organism>
<dbReference type="AlphaFoldDB" id="A0A1I5KDY4"/>
<feature type="region of interest" description="Disordered" evidence="1">
    <location>
        <begin position="96"/>
        <end position="208"/>
    </location>
</feature>
<feature type="compositionally biased region" description="Basic and acidic residues" evidence="1">
    <location>
        <begin position="169"/>
        <end position="180"/>
    </location>
</feature>
<evidence type="ECO:0000313" key="2">
    <source>
        <dbReference type="EMBL" id="SFO83292.1"/>
    </source>
</evidence>
<protein>
    <recommendedName>
        <fullName evidence="4">Helix-turn-helix DNA binding domain protein</fullName>
    </recommendedName>
</protein>
<accession>A0A1I5KDY4</accession>
<dbReference type="STRING" id="587909.SAMN05421810_101108"/>
<feature type="region of interest" description="Disordered" evidence="1">
    <location>
        <begin position="291"/>
        <end position="310"/>
    </location>
</feature>
<evidence type="ECO:0000313" key="3">
    <source>
        <dbReference type="Proteomes" id="UP000198727"/>
    </source>
</evidence>
<evidence type="ECO:0008006" key="4">
    <source>
        <dbReference type="Google" id="ProtNLM"/>
    </source>
</evidence>
<gene>
    <name evidence="2" type="ORF">SAMN05421810_101108</name>
</gene>
<evidence type="ECO:0000256" key="1">
    <source>
        <dbReference type="SAM" id="MobiDB-lite"/>
    </source>
</evidence>
<name>A0A1I5KDY4_9PSEU</name>
<dbReference type="Proteomes" id="UP000198727">
    <property type="component" value="Unassembled WGS sequence"/>
</dbReference>
<keyword evidence="3" id="KW-1185">Reference proteome</keyword>
<dbReference type="EMBL" id="FOWW01000001">
    <property type="protein sequence ID" value="SFO83292.1"/>
    <property type="molecule type" value="Genomic_DNA"/>
</dbReference>